<dbReference type="EMBL" id="JAIWYP010000002">
    <property type="protein sequence ID" value="KAH3867601.1"/>
    <property type="molecule type" value="Genomic_DNA"/>
</dbReference>
<proteinExistence type="predicted"/>
<sequence length="72" mass="8456">MHVPVVGLHAYISMLSFRTKDELRLNIPFLIARFLAQTLKYRLNLTPQLKVKWIKITYHSLPTKLKLQPKIA</sequence>
<protein>
    <submittedName>
        <fullName evidence="1">Uncharacterized protein</fullName>
    </submittedName>
</protein>
<accession>A0A9D4RGF6</accession>
<reference evidence="1" key="2">
    <citation type="submission" date="2020-11" db="EMBL/GenBank/DDBJ databases">
        <authorList>
            <person name="McCartney M.A."/>
            <person name="Auch B."/>
            <person name="Kono T."/>
            <person name="Mallez S."/>
            <person name="Becker A."/>
            <person name="Gohl D.M."/>
            <person name="Silverstein K.A.T."/>
            <person name="Koren S."/>
            <person name="Bechman K.B."/>
            <person name="Herman A."/>
            <person name="Abrahante J.E."/>
            <person name="Garbe J."/>
        </authorList>
    </citation>
    <scope>NUCLEOTIDE SEQUENCE</scope>
    <source>
        <strain evidence="1">Duluth1</strain>
        <tissue evidence="1">Whole animal</tissue>
    </source>
</reference>
<dbReference type="AlphaFoldDB" id="A0A9D4RGF6"/>
<keyword evidence="2" id="KW-1185">Reference proteome</keyword>
<evidence type="ECO:0000313" key="2">
    <source>
        <dbReference type="Proteomes" id="UP000828390"/>
    </source>
</evidence>
<evidence type="ECO:0000313" key="1">
    <source>
        <dbReference type="EMBL" id="KAH3867601.1"/>
    </source>
</evidence>
<organism evidence="1 2">
    <name type="scientific">Dreissena polymorpha</name>
    <name type="common">Zebra mussel</name>
    <name type="synonym">Mytilus polymorpha</name>
    <dbReference type="NCBI Taxonomy" id="45954"/>
    <lineage>
        <taxon>Eukaryota</taxon>
        <taxon>Metazoa</taxon>
        <taxon>Spiralia</taxon>
        <taxon>Lophotrochozoa</taxon>
        <taxon>Mollusca</taxon>
        <taxon>Bivalvia</taxon>
        <taxon>Autobranchia</taxon>
        <taxon>Heteroconchia</taxon>
        <taxon>Euheterodonta</taxon>
        <taxon>Imparidentia</taxon>
        <taxon>Neoheterodontei</taxon>
        <taxon>Myida</taxon>
        <taxon>Dreissenoidea</taxon>
        <taxon>Dreissenidae</taxon>
        <taxon>Dreissena</taxon>
    </lineage>
</organism>
<gene>
    <name evidence="1" type="ORF">DPMN_030733</name>
</gene>
<dbReference type="Proteomes" id="UP000828390">
    <property type="component" value="Unassembled WGS sequence"/>
</dbReference>
<comment type="caution">
    <text evidence="1">The sequence shown here is derived from an EMBL/GenBank/DDBJ whole genome shotgun (WGS) entry which is preliminary data.</text>
</comment>
<name>A0A9D4RGF6_DREPO</name>
<reference evidence="1" key="1">
    <citation type="journal article" date="2019" name="bioRxiv">
        <title>The Genome of the Zebra Mussel, Dreissena polymorpha: A Resource for Invasive Species Research.</title>
        <authorList>
            <person name="McCartney M.A."/>
            <person name="Auch B."/>
            <person name="Kono T."/>
            <person name="Mallez S."/>
            <person name="Zhang Y."/>
            <person name="Obille A."/>
            <person name="Becker A."/>
            <person name="Abrahante J.E."/>
            <person name="Garbe J."/>
            <person name="Badalamenti J.P."/>
            <person name="Herman A."/>
            <person name="Mangelson H."/>
            <person name="Liachko I."/>
            <person name="Sullivan S."/>
            <person name="Sone E.D."/>
            <person name="Koren S."/>
            <person name="Silverstein K.A.T."/>
            <person name="Beckman K.B."/>
            <person name="Gohl D.M."/>
        </authorList>
    </citation>
    <scope>NUCLEOTIDE SEQUENCE</scope>
    <source>
        <strain evidence="1">Duluth1</strain>
        <tissue evidence="1">Whole animal</tissue>
    </source>
</reference>